<accession>A0A344TGP9</accession>
<evidence type="ECO:0000256" key="1">
    <source>
        <dbReference type="ARBA" id="ARBA00004442"/>
    </source>
</evidence>
<keyword evidence="4" id="KW-0472">Membrane</keyword>
<sequence>MIMYFYKWSSFFCHHYCLLLISGVCMCGPVFGQNSSFQKAPATNMRGSTLGTADSLYVDFNKDIAMQLLPFNDLFELALSHSPLLNFEKEVANAQQASYKLSKLQILQSVTAAGSYSAGNQAIISTGSGSTGDAIGQIANGYRVGLNLQLSLYEIIGRKHVLAQAKANYQSTLSRKEIQELQLKRELIDLFQDLLTAQKVLQLRLKDQQMATVAYQIAEVEFKQRKLDVNAFSNMSKSYFGVLSSIEEARGSFLKYLYNLEALVGVPIQRLKRK</sequence>
<dbReference type="GO" id="GO:0015288">
    <property type="term" value="F:porin activity"/>
    <property type="evidence" value="ECO:0007669"/>
    <property type="project" value="TreeGrafter"/>
</dbReference>
<dbReference type="GO" id="GO:1990281">
    <property type="term" value="C:efflux pump complex"/>
    <property type="evidence" value="ECO:0007669"/>
    <property type="project" value="TreeGrafter"/>
</dbReference>
<evidence type="ECO:0000256" key="5">
    <source>
        <dbReference type="ARBA" id="ARBA00023237"/>
    </source>
</evidence>
<gene>
    <name evidence="7" type="ORF">DR864_08760</name>
</gene>
<dbReference type="PANTHER" id="PTHR30026">
    <property type="entry name" value="OUTER MEMBRANE PROTEIN TOLC"/>
    <property type="match status" value="1"/>
</dbReference>
<evidence type="ECO:0000256" key="6">
    <source>
        <dbReference type="SAM" id="SignalP"/>
    </source>
</evidence>
<keyword evidence="3" id="KW-0812">Transmembrane</keyword>
<dbReference type="GO" id="GO:0009279">
    <property type="term" value="C:cell outer membrane"/>
    <property type="evidence" value="ECO:0007669"/>
    <property type="project" value="UniProtKB-SubCell"/>
</dbReference>
<proteinExistence type="predicted"/>
<dbReference type="AlphaFoldDB" id="A0A344TGP9"/>
<name>A0A344TGP9_9BACT</name>
<keyword evidence="5" id="KW-0998">Cell outer membrane</keyword>
<protein>
    <recommendedName>
        <fullName evidence="9">TolC family protein</fullName>
    </recommendedName>
</protein>
<reference evidence="7 8" key="1">
    <citation type="submission" date="2018-07" db="EMBL/GenBank/DDBJ databases">
        <title>Genome sequencing of Runella.</title>
        <authorList>
            <person name="Baek M.-G."/>
            <person name="Yi H."/>
        </authorList>
    </citation>
    <scope>NUCLEOTIDE SEQUENCE [LARGE SCALE GENOMIC DNA]</scope>
    <source>
        <strain evidence="7 8">HYN0085</strain>
    </source>
</reference>
<feature type="signal peptide" evidence="6">
    <location>
        <begin position="1"/>
        <end position="32"/>
    </location>
</feature>
<dbReference type="PANTHER" id="PTHR30026:SF20">
    <property type="entry name" value="OUTER MEMBRANE PROTEIN TOLC"/>
    <property type="match status" value="1"/>
</dbReference>
<evidence type="ECO:0000313" key="8">
    <source>
        <dbReference type="Proteomes" id="UP000251993"/>
    </source>
</evidence>
<comment type="subcellular location">
    <subcellularLocation>
        <location evidence="1">Cell outer membrane</location>
    </subcellularLocation>
</comment>
<dbReference type="Proteomes" id="UP000251993">
    <property type="component" value="Chromosome"/>
</dbReference>
<evidence type="ECO:0000256" key="3">
    <source>
        <dbReference type="ARBA" id="ARBA00022692"/>
    </source>
</evidence>
<dbReference type="EMBL" id="CP030850">
    <property type="protein sequence ID" value="AXE17820.1"/>
    <property type="molecule type" value="Genomic_DNA"/>
</dbReference>
<dbReference type="InterPro" id="IPR051906">
    <property type="entry name" value="TolC-like"/>
</dbReference>
<organism evidence="7 8">
    <name type="scientific">Runella rosea</name>
    <dbReference type="NCBI Taxonomy" id="2259595"/>
    <lineage>
        <taxon>Bacteria</taxon>
        <taxon>Pseudomonadati</taxon>
        <taxon>Bacteroidota</taxon>
        <taxon>Cytophagia</taxon>
        <taxon>Cytophagales</taxon>
        <taxon>Spirosomataceae</taxon>
        <taxon>Runella</taxon>
    </lineage>
</organism>
<keyword evidence="8" id="KW-1185">Reference proteome</keyword>
<dbReference type="OrthoDB" id="935706at2"/>
<evidence type="ECO:0000313" key="7">
    <source>
        <dbReference type="EMBL" id="AXE17820.1"/>
    </source>
</evidence>
<evidence type="ECO:0000256" key="4">
    <source>
        <dbReference type="ARBA" id="ARBA00023136"/>
    </source>
</evidence>
<keyword evidence="2" id="KW-1134">Transmembrane beta strand</keyword>
<dbReference type="GO" id="GO:0015562">
    <property type="term" value="F:efflux transmembrane transporter activity"/>
    <property type="evidence" value="ECO:0007669"/>
    <property type="project" value="InterPro"/>
</dbReference>
<dbReference type="SUPFAM" id="SSF56954">
    <property type="entry name" value="Outer membrane efflux proteins (OEP)"/>
    <property type="match status" value="1"/>
</dbReference>
<dbReference type="Gene3D" id="1.20.1600.10">
    <property type="entry name" value="Outer membrane efflux proteins (OEP)"/>
    <property type="match status" value="1"/>
</dbReference>
<keyword evidence="6" id="KW-0732">Signal</keyword>
<evidence type="ECO:0008006" key="9">
    <source>
        <dbReference type="Google" id="ProtNLM"/>
    </source>
</evidence>
<evidence type="ECO:0000256" key="2">
    <source>
        <dbReference type="ARBA" id="ARBA00022452"/>
    </source>
</evidence>
<feature type="chain" id="PRO_5016980356" description="TolC family protein" evidence="6">
    <location>
        <begin position="33"/>
        <end position="274"/>
    </location>
</feature>
<dbReference type="KEGG" id="run:DR864_08760"/>